<reference evidence="2" key="1">
    <citation type="submission" date="2021-05" db="EMBL/GenBank/DDBJ databases">
        <title>The genome of the haptophyte Pavlova lutheri (Diacronema luteri, Pavlovales) - a model for lipid biosynthesis in eukaryotic algae.</title>
        <authorList>
            <person name="Hulatt C.J."/>
            <person name="Posewitz M.C."/>
        </authorList>
    </citation>
    <scope>NUCLEOTIDE SEQUENCE</scope>
    <source>
        <strain evidence="2">NIVA-4/92</strain>
    </source>
</reference>
<feature type="signal peptide" evidence="1">
    <location>
        <begin position="1"/>
        <end position="46"/>
    </location>
</feature>
<feature type="chain" id="PRO_5035323634" evidence="1">
    <location>
        <begin position="47"/>
        <end position="446"/>
    </location>
</feature>
<proteinExistence type="predicted"/>
<sequence>MMARGRAVRGDAPARAAASAGRAAGAGVRALLAGALLLAARPAGGAEPVGATAEIHAEPFLRDCAESNYVRPTAAFCRRSFDPGSLFAGTPHPPVEFRMGPLRASPWGAGALAHVRIEGTLHATVGGLFFDATFSGPALLRANVLEERLGQYNITAKAFDLGTYRLEVTLMWENRSFAFSPSLGDEPDLRSTISVARHAAEIARHKHALPLCRPLRPVGTSGAPPFGIAEVTVTTPRRTRGLPLCAPYGSARQLAGESAAWGRWLNLSDERTRAAFALPGRTADEQPAGAPSAATRALHGGCELAWAPGSCTLRRYAGAQLDECVNRGVRLHLFGDSNQRELYNSLAHVSAKVATKWKYHGATGIMIPFVVGQRRWSRQNAHVLAAASGAMAGNATHFIFTYGAWDMERQPAEHIFADWTFLLGKLHSALTTPAQAGPDPPRPLIV</sequence>
<comment type="caution">
    <text evidence="2">The sequence shown here is derived from an EMBL/GenBank/DDBJ whole genome shotgun (WGS) entry which is preliminary data.</text>
</comment>
<evidence type="ECO:0000313" key="2">
    <source>
        <dbReference type="EMBL" id="KAG8459751.1"/>
    </source>
</evidence>
<dbReference type="EMBL" id="JAGTXO010000038">
    <property type="protein sequence ID" value="KAG8459751.1"/>
    <property type="molecule type" value="Genomic_DNA"/>
</dbReference>
<gene>
    <name evidence="2" type="ORF">KFE25_003203</name>
</gene>
<accession>A0A8J5X6Z3</accession>
<dbReference type="AlphaFoldDB" id="A0A8J5X6Z3"/>
<dbReference type="Proteomes" id="UP000751190">
    <property type="component" value="Unassembled WGS sequence"/>
</dbReference>
<evidence type="ECO:0000256" key="1">
    <source>
        <dbReference type="SAM" id="SignalP"/>
    </source>
</evidence>
<protein>
    <submittedName>
        <fullName evidence="2">Uncharacterized protein</fullName>
    </submittedName>
</protein>
<keyword evidence="1" id="KW-0732">Signal</keyword>
<organism evidence="2 3">
    <name type="scientific">Diacronema lutheri</name>
    <name type="common">Unicellular marine alga</name>
    <name type="synonym">Monochrysis lutheri</name>
    <dbReference type="NCBI Taxonomy" id="2081491"/>
    <lineage>
        <taxon>Eukaryota</taxon>
        <taxon>Haptista</taxon>
        <taxon>Haptophyta</taxon>
        <taxon>Pavlovophyceae</taxon>
        <taxon>Pavlovales</taxon>
        <taxon>Pavlovaceae</taxon>
        <taxon>Diacronema</taxon>
    </lineage>
</organism>
<keyword evidence="3" id="KW-1185">Reference proteome</keyword>
<name>A0A8J5X6Z3_DIALT</name>
<evidence type="ECO:0000313" key="3">
    <source>
        <dbReference type="Proteomes" id="UP000751190"/>
    </source>
</evidence>